<dbReference type="PANTHER" id="PTHR30269">
    <property type="entry name" value="TRANSMEMBRANE PROTEIN YFCA"/>
    <property type="match status" value="1"/>
</dbReference>
<name>A0ABW1YJY3_9GAMM</name>
<evidence type="ECO:0000256" key="5">
    <source>
        <dbReference type="ARBA" id="ARBA00022692"/>
    </source>
</evidence>
<dbReference type="Proteomes" id="UP001596425">
    <property type="component" value="Unassembled WGS sequence"/>
</dbReference>
<keyword evidence="7 8" id="KW-0472">Membrane</keyword>
<feature type="transmembrane region" description="Helical" evidence="8">
    <location>
        <begin position="164"/>
        <end position="183"/>
    </location>
</feature>
<evidence type="ECO:0000313" key="9">
    <source>
        <dbReference type="EMBL" id="MFC6632990.1"/>
    </source>
</evidence>
<comment type="caution">
    <text evidence="9">The sequence shown here is derived from an EMBL/GenBank/DDBJ whole genome shotgun (WGS) entry which is preliminary data.</text>
</comment>
<gene>
    <name evidence="9" type="ORF">ACFQBM_06865</name>
</gene>
<reference evidence="10" key="1">
    <citation type="journal article" date="2019" name="Int. J. Syst. Evol. Microbiol.">
        <title>The Global Catalogue of Microorganisms (GCM) 10K type strain sequencing project: providing services to taxonomists for standard genome sequencing and annotation.</title>
        <authorList>
            <consortium name="The Broad Institute Genomics Platform"/>
            <consortium name="The Broad Institute Genome Sequencing Center for Infectious Disease"/>
            <person name="Wu L."/>
            <person name="Ma J."/>
        </authorList>
    </citation>
    <scope>NUCLEOTIDE SEQUENCE [LARGE SCALE GENOMIC DNA]</scope>
    <source>
        <strain evidence="10">CGMCC 1.13718</strain>
    </source>
</reference>
<dbReference type="EMBL" id="JBHSVR010000001">
    <property type="protein sequence ID" value="MFC6632990.1"/>
    <property type="molecule type" value="Genomic_DNA"/>
</dbReference>
<dbReference type="Pfam" id="PF01925">
    <property type="entry name" value="TauE"/>
    <property type="match status" value="1"/>
</dbReference>
<evidence type="ECO:0000256" key="2">
    <source>
        <dbReference type="ARBA" id="ARBA00009142"/>
    </source>
</evidence>
<accession>A0ABW1YJY3</accession>
<comment type="similarity">
    <text evidence="2 8">Belongs to the 4-toluene sulfonate uptake permease (TSUP) (TC 2.A.102) family.</text>
</comment>
<evidence type="ECO:0000256" key="3">
    <source>
        <dbReference type="ARBA" id="ARBA00022448"/>
    </source>
</evidence>
<feature type="transmembrane region" description="Helical" evidence="8">
    <location>
        <begin position="225"/>
        <end position="246"/>
    </location>
</feature>
<evidence type="ECO:0000313" key="10">
    <source>
        <dbReference type="Proteomes" id="UP001596425"/>
    </source>
</evidence>
<dbReference type="PANTHER" id="PTHR30269:SF37">
    <property type="entry name" value="MEMBRANE TRANSPORTER PROTEIN"/>
    <property type="match status" value="1"/>
</dbReference>
<evidence type="ECO:0000256" key="8">
    <source>
        <dbReference type="RuleBase" id="RU363041"/>
    </source>
</evidence>
<feature type="transmembrane region" description="Helical" evidence="8">
    <location>
        <begin position="35"/>
        <end position="59"/>
    </location>
</feature>
<evidence type="ECO:0000256" key="6">
    <source>
        <dbReference type="ARBA" id="ARBA00022989"/>
    </source>
</evidence>
<keyword evidence="3" id="KW-0813">Transport</keyword>
<feature type="transmembrane region" description="Helical" evidence="8">
    <location>
        <begin position="102"/>
        <end position="120"/>
    </location>
</feature>
<keyword evidence="6 8" id="KW-1133">Transmembrane helix</keyword>
<dbReference type="InterPro" id="IPR002781">
    <property type="entry name" value="TM_pro_TauE-like"/>
</dbReference>
<organism evidence="9 10">
    <name type="scientific">Microbulbifer taiwanensis</name>
    <dbReference type="NCBI Taxonomy" id="986746"/>
    <lineage>
        <taxon>Bacteria</taxon>
        <taxon>Pseudomonadati</taxon>
        <taxon>Pseudomonadota</taxon>
        <taxon>Gammaproteobacteria</taxon>
        <taxon>Cellvibrionales</taxon>
        <taxon>Microbulbiferaceae</taxon>
        <taxon>Microbulbifer</taxon>
    </lineage>
</organism>
<feature type="transmembrane region" description="Helical" evidence="8">
    <location>
        <begin position="132"/>
        <end position="157"/>
    </location>
</feature>
<keyword evidence="4 8" id="KW-1003">Cell membrane</keyword>
<feature type="transmembrane region" description="Helical" evidence="8">
    <location>
        <begin position="79"/>
        <end position="95"/>
    </location>
</feature>
<comment type="subcellular location">
    <subcellularLocation>
        <location evidence="1 8">Cell membrane</location>
        <topology evidence="1 8">Multi-pass membrane protein</topology>
    </subcellularLocation>
</comment>
<dbReference type="InterPro" id="IPR052017">
    <property type="entry name" value="TSUP"/>
</dbReference>
<feature type="transmembrane region" description="Helical" evidence="8">
    <location>
        <begin position="6"/>
        <end position="23"/>
    </location>
</feature>
<evidence type="ECO:0000256" key="1">
    <source>
        <dbReference type="ARBA" id="ARBA00004651"/>
    </source>
</evidence>
<keyword evidence="5 8" id="KW-0812">Transmembrane</keyword>
<protein>
    <recommendedName>
        <fullName evidence="8">Probable membrane transporter protein</fullName>
    </recommendedName>
</protein>
<keyword evidence="10" id="KW-1185">Reference proteome</keyword>
<proteinExistence type="inferred from homology"/>
<evidence type="ECO:0000256" key="7">
    <source>
        <dbReference type="ARBA" id="ARBA00023136"/>
    </source>
</evidence>
<dbReference type="RefSeq" id="WP_193189529.1">
    <property type="nucleotide sequence ID" value="NZ_JACZFR010000007.1"/>
</dbReference>
<evidence type="ECO:0000256" key="4">
    <source>
        <dbReference type="ARBA" id="ARBA00022475"/>
    </source>
</evidence>
<sequence>METLVLSPLFWLLAIAGVTLTGISKSGFAGGAGVVAVPLLALVMPVPLAVFLMLPLLLAMDIKTVQYYWRHADWVQLKSIVPAAVAGITVGGLLLGRLPEDWLKLLLGILSIVFALWQRLAPLLGAMKGAAWLWGGISGLTSTLIHAGGPPINIYLIARQLPKLDWLATAGIFFGIMNAVKVIPYLLTGDWTRDLFLMSLLLLPVALAGVWLGRQIQGRISERQFALCCRALLLASGILLLAQVFWP</sequence>
<feature type="transmembrane region" description="Helical" evidence="8">
    <location>
        <begin position="195"/>
        <end position="213"/>
    </location>
</feature>